<evidence type="ECO:0000259" key="2">
    <source>
        <dbReference type="Pfam" id="PF13439"/>
    </source>
</evidence>
<dbReference type="Gene3D" id="3.40.50.2000">
    <property type="entry name" value="Glycogen Phosphorylase B"/>
    <property type="match status" value="2"/>
</dbReference>
<dbReference type="RefSeq" id="WP_200229340.1">
    <property type="nucleotide sequence ID" value="NZ_CP060811.1"/>
</dbReference>
<keyword evidence="3" id="KW-0808">Transferase</keyword>
<dbReference type="GO" id="GO:0016757">
    <property type="term" value="F:glycosyltransferase activity"/>
    <property type="evidence" value="ECO:0007669"/>
    <property type="project" value="InterPro"/>
</dbReference>
<evidence type="ECO:0000259" key="1">
    <source>
        <dbReference type="Pfam" id="PF00534"/>
    </source>
</evidence>
<dbReference type="PANTHER" id="PTHR12526:SF630">
    <property type="entry name" value="GLYCOSYLTRANSFERASE"/>
    <property type="match status" value="1"/>
</dbReference>
<dbReference type="Proteomes" id="UP000596079">
    <property type="component" value="Chromosome"/>
</dbReference>
<organism evidence="3 4">
    <name type="scientific">Acinetobacter variabilis</name>
    <dbReference type="NCBI Taxonomy" id="70346"/>
    <lineage>
        <taxon>Bacteria</taxon>
        <taxon>Pseudomonadati</taxon>
        <taxon>Pseudomonadota</taxon>
        <taxon>Gammaproteobacteria</taxon>
        <taxon>Moraxellales</taxon>
        <taxon>Moraxellaceae</taxon>
        <taxon>Acinetobacter</taxon>
    </lineage>
</organism>
<dbReference type="SUPFAM" id="SSF53756">
    <property type="entry name" value="UDP-Glycosyltransferase/glycogen phosphorylase"/>
    <property type="match status" value="1"/>
</dbReference>
<dbReference type="InterPro" id="IPR028098">
    <property type="entry name" value="Glyco_trans_4-like_N"/>
</dbReference>
<evidence type="ECO:0000313" key="4">
    <source>
        <dbReference type="Proteomes" id="UP000596079"/>
    </source>
</evidence>
<feature type="domain" description="Glycosyltransferase subfamily 4-like N-terminal" evidence="2">
    <location>
        <begin position="31"/>
        <end position="184"/>
    </location>
</feature>
<reference evidence="3 4" key="1">
    <citation type="submission" date="2020-08" db="EMBL/GenBank/DDBJ databases">
        <title>Emergence of ISAba1-mediated novel tet(X) in Acinetobacter variabilis from a chicken farm.</title>
        <authorList>
            <person name="Peng K."/>
            <person name="Li R."/>
        </authorList>
    </citation>
    <scope>NUCLEOTIDE SEQUENCE [LARGE SCALE GENOMIC DNA]</scope>
    <source>
        <strain evidence="3 4">XM9F202-2</strain>
    </source>
</reference>
<evidence type="ECO:0000313" key="3">
    <source>
        <dbReference type="EMBL" id="QQN88042.1"/>
    </source>
</evidence>
<dbReference type="AlphaFoldDB" id="A0A7T7WJ85"/>
<name>A0A7T7WJ85_9GAMM</name>
<dbReference type="EMBL" id="CP060811">
    <property type="protein sequence ID" value="QQN88042.1"/>
    <property type="molecule type" value="Genomic_DNA"/>
</dbReference>
<proteinExistence type="predicted"/>
<accession>A0A7T7WJ85</accession>
<dbReference type="PANTHER" id="PTHR12526">
    <property type="entry name" value="GLYCOSYLTRANSFERASE"/>
    <property type="match status" value="1"/>
</dbReference>
<dbReference type="InterPro" id="IPR001296">
    <property type="entry name" value="Glyco_trans_1"/>
</dbReference>
<dbReference type="Pfam" id="PF13439">
    <property type="entry name" value="Glyco_transf_4"/>
    <property type="match status" value="1"/>
</dbReference>
<protein>
    <submittedName>
        <fullName evidence="3">Glycosyltransferase</fullName>
    </submittedName>
</protein>
<dbReference type="Pfam" id="PF00534">
    <property type="entry name" value="Glycos_transf_1"/>
    <property type="match status" value="1"/>
</dbReference>
<gene>
    <name evidence="3" type="ORF">IAQ69_14675</name>
</gene>
<sequence length="388" mass="43266">MYDKSQQIPSNHNNQNRRIRVLHTLGWVASGGVEQRRLVLASGLPKDKYEHVILTQETAGGLPDLLRAEGWKIHEIGNAPHILSPSWHQRAYEIAREFQPDIIHGAVYEGVGLANILGWRLPKAKVISEETSDPTNRSWRGNVLLQLLCLRSSAVIGVSPSVADYLRNIAHIPARKVKLINNAVWPAPNLTLSQLQEYRQSLGLKDTDFVIGSVGRIFDDHKRFSDLIRALRMLHDQGFTQAKLLIIGSGPDDQMLADLTAKLNLTGKVIFSGYQSEARHFYPLMDVFALASAREAFGLVLVEAMLAKVPVIATNVGGIPYVLNEGKAGILVQPNSPQQFANAIFSLYQNPIQRQKIAEAGRIRAELQFSAERYCHEMDTLYESLVKL</sequence>
<feature type="domain" description="Glycosyl transferase family 1" evidence="1">
    <location>
        <begin position="196"/>
        <end position="362"/>
    </location>
</feature>
<dbReference type="GO" id="GO:1901135">
    <property type="term" value="P:carbohydrate derivative metabolic process"/>
    <property type="evidence" value="ECO:0007669"/>
    <property type="project" value="UniProtKB-ARBA"/>
</dbReference>